<organism evidence="1">
    <name type="scientific">marine sediment metagenome</name>
    <dbReference type="NCBI Taxonomy" id="412755"/>
    <lineage>
        <taxon>unclassified sequences</taxon>
        <taxon>metagenomes</taxon>
        <taxon>ecological metagenomes</taxon>
    </lineage>
</organism>
<evidence type="ECO:0000313" key="1">
    <source>
        <dbReference type="EMBL" id="GAH54717.1"/>
    </source>
</evidence>
<gene>
    <name evidence="1" type="ORF">S03H2_26806</name>
</gene>
<dbReference type="EMBL" id="BARU01015724">
    <property type="protein sequence ID" value="GAH54717.1"/>
    <property type="molecule type" value="Genomic_DNA"/>
</dbReference>
<sequence length="81" mass="9458">DTHVVDDDGRWVKNSDGSWKMTLREDPHCRRKALSMAQRNGKRAVMPAAVLKKWLEYFLKIKKGETVDPPFQPKYVDSKQK</sequence>
<dbReference type="AlphaFoldDB" id="X1GBW4"/>
<accession>X1GBW4</accession>
<protein>
    <submittedName>
        <fullName evidence="1">Uncharacterized protein</fullName>
    </submittedName>
</protein>
<proteinExistence type="predicted"/>
<feature type="non-terminal residue" evidence="1">
    <location>
        <position position="1"/>
    </location>
</feature>
<comment type="caution">
    <text evidence="1">The sequence shown here is derived from an EMBL/GenBank/DDBJ whole genome shotgun (WGS) entry which is preliminary data.</text>
</comment>
<name>X1GBW4_9ZZZZ</name>
<reference evidence="1" key="1">
    <citation type="journal article" date="2014" name="Front. Microbiol.">
        <title>High frequency of phylogenetically diverse reductive dehalogenase-homologous genes in deep subseafloor sedimentary metagenomes.</title>
        <authorList>
            <person name="Kawai M."/>
            <person name="Futagami T."/>
            <person name="Toyoda A."/>
            <person name="Takaki Y."/>
            <person name="Nishi S."/>
            <person name="Hori S."/>
            <person name="Arai W."/>
            <person name="Tsubouchi T."/>
            <person name="Morono Y."/>
            <person name="Uchiyama I."/>
            <person name="Ito T."/>
            <person name="Fujiyama A."/>
            <person name="Inagaki F."/>
            <person name="Takami H."/>
        </authorList>
    </citation>
    <scope>NUCLEOTIDE SEQUENCE</scope>
    <source>
        <strain evidence="1">Expedition CK06-06</strain>
    </source>
</reference>
<feature type="non-terminal residue" evidence="1">
    <location>
        <position position="81"/>
    </location>
</feature>